<dbReference type="FunFam" id="1.10.630.10:FF:000042">
    <property type="entry name" value="Cytochrome P450"/>
    <property type="match status" value="1"/>
</dbReference>
<dbReference type="PRINTS" id="PR00385">
    <property type="entry name" value="P450"/>
</dbReference>
<dbReference type="SUPFAM" id="SSF48264">
    <property type="entry name" value="Cytochrome P450"/>
    <property type="match status" value="1"/>
</dbReference>
<dbReference type="Proteomes" id="UP000075901">
    <property type="component" value="Unassembled WGS sequence"/>
</dbReference>
<feature type="signal peptide" evidence="16">
    <location>
        <begin position="1"/>
        <end position="21"/>
    </location>
</feature>
<evidence type="ECO:0000256" key="11">
    <source>
        <dbReference type="ARBA" id="ARBA00023004"/>
    </source>
</evidence>
<dbReference type="VEuPathDB" id="VectorBase:AMAM014554"/>
<dbReference type="GO" id="GO:0020037">
    <property type="term" value="F:heme binding"/>
    <property type="evidence" value="ECO:0007669"/>
    <property type="project" value="InterPro"/>
</dbReference>
<dbReference type="InterPro" id="IPR050476">
    <property type="entry name" value="Insect_CytP450_Detox"/>
</dbReference>
<dbReference type="InterPro" id="IPR002401">
    <property type="entry name" value="Cyt_P450_E_grp-I"/>
</dbReference>
<evidence type="ECO:0000256" key="3">
    <source>
        <dbReference type="ARBA" id="ARBA00004174"/>
    </source>
</evidence>
<dbReference type="InterPro" id="IPR017972">
    <property type="entry name" value="Cyt_P450_CS"/>
</dbReference>
<dbReference type="Pfam" id="PF00067">
    <property type="entry name" value="p450"/>
    <property type="match status" value="1"/>
</dbReference>
<comment type="cofactor">
    <cofactor evidence="1 14">
        <name>heme</name>
        <dbReference type="ChEBI" id="CHEBI:30413"/>
    </cofactor>
</comment>
<evidence type="ECO:0000256" key="15">
    <source>
        <dbReference type="RuleBase" id="RU000461"/>
    </source>
</evidence>
<keyword evidence="7 14" id="KW-0479">Metal-binding</keyword>
<evidence type="ECO:0000256" key="12">
    <source>
        <dbReference type="ARBA" id="ARBA00023033"/>
    </source>
</evidence>
<dbReference type="InterPro" id="IPR001128">
    <property type="entry name" value="Cyt_P450"/>
</dbReference>
<keyword evidence="18" id="KW-1185">Reference proteome</keyword>
<evidence type="ECO:0000256" key="5">
    <source>
        <dbReference type="ARBA" id="ARBA00010617"/>
    </source>
</evidence>
<accession>A0A182SW06</accession>
<dbReference type="CDD" id="cd11056">
    <property type="entry name" value="CYP6-like"/>
    <property type="match status" value="1"/>
</dbReference>
<keyword evidence="12 15" id="KW-0503">Monooxygenase</keyword>
<keyword evidence="6 14" id="KW-0349">Heme</keyword>
<dbReference type="PANTHER" id="PTHR24292:SF54">
    <property type="entry name" value="CYP9F3-RELATED"/>
    <property type="match status" value="1"/>
</dbReference>
<keyword evidence="11 14" id="KW-0408">Iron</keyword>
<evidence type="ECO:0000256" key="10">
    <source>
        <dbReference type="ARBA" id="ARBA00023002"/>
    </source>
</evidence>
<evidence type="ECO:0000256" key="2">
    <source>
        <dbReference type="ARBA" id="ARBA00003690"/>
    </source>
</evidence>
<evidence type="ECO:0000256" key="1">
    <source>
        <dbReference type="ARBA" id="ARBA00001971"/>
    </source>
</evidence>
<dbReference type="GO" id="GO:0016705">
    <property type="term" value="F:oxidoreductase activity, acting on paired donors, with incorporation or reduction of molecular oxygen"/>
    <property type="evidence" value="ECO:0007669"/>
    <property type="project" value="InterPro"/>
</dbReference>
<dbReference type="GO" id="GO:0004497">
    <property type="term" value="F:monooxygenase activity"/>
    <property type="evidence" value="ECO:0007669"/>
    <property type="project" value="UniProtKB-KW"/>
</dbReference>
<keyword evidence="10 15" id="KW-0560">Oxidoreductase</keyword>
<evidence type="ECO:0000313" key="17">
    <source>
        <dbReference type="EnsemblMetazoa" id="AMAM014554-PA"/>
    </source>
</evidence>
<comment type="function">
    <text evidence="2">May be involved in the metabolism of insect hormones and in the breakdown of synthetic insecticides.</text>
</comment>
<dbReference type="PRINTS" id="PR00463">
    <property type="entry name" value="EP450I"/>
</dbReference>
<reference evidence="18" key="1">
    <citation type="submission" date="2013-09" db="EMBL/GenBank/DDBJ databases">
        <title>The Genome Sequence of Anopheles maculatus species B.</title>
        <authorList>
            <consortium name="The Broad Institute Genomics Platform"/>
            <person name="Neafsey D.E."/>
            <person name="Besansky N."/>
            <person name="Howell P."/>
            <person name="Walton C."/>
            <person name="Young S.K."/>
            <person name="Zeng Q."/>
            <person name="Gargeya S."/>
            <person name="Fitzgerald M."/>
            <person name="Haas B."/>
            <person name="Abouelleil A."/>
            <person name="Allen A.W."/>
            <person name="Alvarado L."/>
            <person name="Arachchi H.M."/>
            <person name="Berlin A.M."/>
            <person name="Chapman S.B."/>
            <person name="Gainer-Dewar J."/>
            <person name="Goldberg J."/>
            <person name="Griggs A."/>
            <person name="Gujja S."/>
            <person name="Hansen M."/>
            <person name="Howarth C."/>
            <person name="Imamovic A."/>
            <person name="Ireland A."/>
            <person name="Larimer J."/>
            <person name="McCowan C."/>
            <person name="Murphy C."/>
            <person name="Pearson M."/>
            <person name="Poon T.W."/>
            <person name="Priest M."/>
            <person name="Roberts A."/>
            <person name="Saif S."/>
            <person name="Shea T."/>
            <person name="Sisk P."/>
            <person name="Sykes S."/>
            <person name="Wortman J."/>
            <person name="Nusbaum C."/>
            <person name="Birren B."/>
        </authorList>
    </citation>
    <scope>NUCLEOTIDE SEQUENCE [LARGE SCALE GENOMIC DNA]</scope>
    <source>
        <strain evidence="18">maculatus3</strain>
    </source>
</reference>
<keyword evidence="16" id="KW-0732">Signal</keyword>
<dbReference type="GO" id="GO:0005789">
    <property type="term" value="C:endoplasmic reticulum membrane"/>
    <property type="evidence" value="ECO:0007669"/>
    <property type="project" value="UniProtKB-SubCell"/>
</dbReference>
<evidence type="ECO:0000256" key="8">
    <source>
        <dbReference type="ARBA" id="ARBA00022824"/>
    </source>
</evidence>
<evidence type="ECO:0000313" key="18">
    <source>
        <dbReference type="Proteomes" id="UP000075901"/>
    </source>
</evidence>
<keyword evidence="9" id="KW-0492">Microsome</keyword>
<protein>
    <recommendedName>
        <fullName evidence="19">Cytochrome P450</fullName>
    </recommendedName>
</protein>
<dbReference type="PROSITE" id="PS00086">
    <property type="entry name" value="CYTOCHROME_P450"/>
    <property type="match status" value="1"/>
</dbReference>
<dbReference type="EnsemblMetazoa" id="AMAM014554-RA">
    <property type="protein sequence ID" value="AMAM014554-PA"/>
    <property type="gene ID" value="AMAM014554"/>
</dbReference>
<evidence type="ECO:0008006" key="19">
    <source>
        <dbReference type="Google" id="ProtNLM"/>
    </source>
</evidence>
<dbReference type="AlphaFoldDB" id="A0A182SW06"/>
<evidence type="ECO:0000256" key="14">
    <source>
        <dbReference type="PIRSR" id="PIRSR602401-1"/>
    </source>
</evidence>
<reference evidence="17" key="2">
    <citation type="submission" date="2020-05" db="UniProtKB">
        <authorList>
            <consortium name="EnsemblMetazoa"/>
        </authorList>
    </citation>
    <scope>IDENTIFICATION</scope>
    <source>
        <strain evidence="17">maculatus3</strain>
    </source>
</reference>
<keyword evidence="8" id="KW-0256">Endoplasmic reticulum</keyword>
<evidence type="ECO:0000256" key="16">
    <source>
        <dbReference type="SAM" id="SignalP"/>
    </source>
</evidence>
<organism evidence="17 18">
    <name type="scientific">Anopheles maculatus</name>
    <dbReference type="NCBI Taxonomy" id="74869"/>
    <lineage>
        <taxon>Eukaryota</taxon>
        <taxon>Metazoa</taxon>
        <taxon>Ecdysozoa</taxon>
        <taxon>Arthropoda</taxon>
        <taxon>Hexapoda</taxon>
        <taxon>Insecta</taxon>
        <taxon>Pterygota</taxon>
        <taxon>Neoptera</taxon>
        <taxon>Endopterygota</taxon>
        <taxon>Diptera</taxon>
        <taxon>Nematocera</taxon>
        <taxon>Culicoidea</taxon>
        <taxon>Culicidae</taxon>
        <taxon>Anophelinae</taxon>
        <taxon>Anopheles</taxon>
        <taxon>Anopheles maculatus group</taxon>
    </lineage>
</organism>
<evidence type="ECO:0000256" key="7">
    <source>
        <dbReference type="ARBA" id="ARBA00022723"/>
    </source>
</evidence>
<dbReference type="InterPro" id="IPR036396">
    <property type="entry name" value="Cyt_P450_sf"/>
</dbReference>
<feature type="chain" id="PRO_5008136175" description="Cytochrome P450" evidence="16">
    <location>
        <begin position="22"/>
        <end position="531"/>
    </location>
</feature>
<dbReference type="PANTHER" id="PTHR24292">
    <property type="entry name" value="CYTOCHROME P450"/>
    <property type="match status" value="1"/>
</dbReference>
<dbReference type="GO" id="GO:0005506">
    <property type="term" value="F:iron ion binding"/>
    <property type="evidence" value="ECO:0007669"/>
    <property type="project" value="InterPro"/>
</dbReference>
<comment type="subcellular location">
    <subcellularLocation>
        <location evidence="4">Endoplasmic reticulum membrane</location>
        <topology evidence="4">Peripheral membrane protein</topology>
    </subcellularLocation>
    <subcellularLocation>
        <location evidence="3">Microsome membrane</location>
        <topology evidence="3">Peripheral membrane protein</topology>
    </subcellularLocation>
</comment>
<feature type="binding site" description="axial binding residue" evidence="14">
    <location>
        <position position="474"/>
    </location>
    <ligand>
        <name>heme</name>
        <dbReference type="ChEBI" id="CHEBI:30413"/>
    </ligand>
    <ligandPart>
        <name>Fe</name>
        <dbReference type="ChEBI" id="CHEBI:18248"/>
    </ligandPart>
</feature>
<keyword evidence="13" id="KW-0472">Membrane</keyword>
<evidence type="ECO:0000256" key="9">
    <source>
        <dbReference type="ARBA" id="ARBA00022848"/>
    </source>
</evidence>
<name>A0A182SW06_9DIPT</name>
<evidence type="ECO:0000256" key="13">
    <source>
        <dbReference type="ARBA" id="ARBA00023136"/>
    </source>
</evidence>
<evidence type="ECO:0000256" key="4">
    <source>
        <dbReference type="ARBA" id="ARBA00004406"/>
    </source>
</evidence>
<proteinExistence type="inferred from homology"/>
<evidence type="ECO:0000256" key="6">
    <source>
        <dbReference type="ARBA" id="ARBA00022617"/>
    </source>
</evidence>
<sequence length="531" mass="60882">MFLLWALPVALYLFYRWSVATYDYFEKRNIPYVKPVPFFGQVWSFFTQEKHAVDVASEGYYMFPNTRISGVFMLRTPAYLVHDPVLFKEMAIKDFDHFTDHVSEVTIEHDPLLARSLFFANGARWRHHRNGLSPAFTGSKMRNMFVLVAKSAGDAMDRLMVFSRGKSFTMELRDLYSKLGNDAMTSISFGVEVDSLTDPENEFFLKGKRLAKVDGLPGLKILMTTILPGLFKFLRLGVLYKDVNEFYQEAVATNIRYREKNYIKRPDFIHLMLQARKNQLNTEQSEDDGLQSAGFSTAETHTVESQKDGAAEKLQWQDIDITAAAASFFFGGIESTTTLLCFASYELAVNPDVQARLQIEVDRAREELEDGKTPTYEILQKMKYLDMVVSETLRRWAPFGLTNRRCTKDYTFTNTDGTKVTIERGLNISIPLKSFHLDEKFFPDPLRFDPERFADPNQINQDAYVPFGTGLRNCIGSRLALMQAKCFLFYMLSNFTLQPGTKLTIPLVLDETSAGLNAKHGFWMNLVPRYV</sequence>
<comment type="similarity">
    <text evidence="5 15">Belongs to the cytochrome P450 family.</text>
</comment>
<dbReference type="Gene3D" id="1.10.630.10">
    <property type="entry name" value="Cytochrome P450"/>
    <property type="match status" value="1"/>
</dbReference>